<reference evidence="2 3" key="1">
    <citation type="submission" date="2018-08" db="EMBL/GenBank/DDBJ databases">
        <title>A genome reference for cultivated species of the human gut microbiota.</title>
        <authorList>
            <person name="Zou Y."/>
            <person name="Xue W."/>
            <person name="Luo G."/>
        </authorList>
    </citation>
    <scope>NUCLEOTIDE SEQUENCE [LARGE SCALE GENOMIC DNA]</scope>
    <source>
        <strain evidence="2 3">OM05-15BH</strain>
    </source>
</reference>
<comment type="caution">
    <text evidence="2">The sequence shown here is derived from an EMBL/GenBank/DDBJ whole genome shotgun (WGS) entry which is preliminary data.</text>
</comment>
<sequence>MKTLKLNSFESYKLERKAVRQILGGAMCGCACKGSSSENDNGTENQKGGKYSKGELKTNQTIFTDEVVITP</sequence>
<protein>
    <submittedName>
        <fullName evidence="2">RSAM-modified peptide</fullName>
    </submittedName>
</protein>
<gene>
    <name evidence="2" type="ORF">DXB65_18715</name>
</gene>
<dbReference type="RefSeq" id="WP_117725163.1">
    <property type="nucleotide sequence ID" value="NZ_QSUL01000014.1"/>
</dbReference>
<accession>A0A3E5B411</accession>
<feature type="region of interest" description="Disordered" evidence="1">
    <location>
        <begin position="34"/>
        <end position="53"/>
    </location>
</feature>
<evidence type="ECO:0000256" key="1">
    <source>
        <dbReference type="SAM" id="MobiDB-lite"/>
    </source>
</evidence>
<dbReference type="EMBL" id="QSUL01000014">
    <property type="protein sequence ID" value="RGN32326.1"/>
    <property type="molecule type" value="Genomic_DNA"/>
</dbReference>
<proteinExistence type="predicted"/>
<organism evidence="2 3">
    <name type="scientific">Bacteroides oleiciplenus</name>
    <dbReference type="NCBI Taxonomy" id="626931"/>
    <lineage>
        <taxon>Bacteria</taxon>
        <taxon>Pseudomonadati</taxon>
        <taxon>Bacteroidota</taxon>
        <taxon>Bacteroidia</taxon>
        <taxon>Bacteroidales</taxon>
        <taxon>Bacteroidaceae</taxon>
        <taxon>Bacteroides</taxon>
    </lineage>
</organism>
<dbReference type="Proteomes" id="UP000260983">
    <property type="component" value="Unassembled WGS sequence"/>
</dbReference>
<dbReference type="InterPro" id="IPR026408">
    <property type="entry name" value="GG_sam_targ_CFB"/>
</dbReference>
<feature type="compositionally biased region" description="Polar residues" evidence="1">
    <location>
        <begin position="34"/>
        <end position="46"/>
    </location>
</feature>
<evidence type="ECO:0000313" key="2">
    <source>
        <dbReference type="EMBL" id="RGN32326.1"/>
    </source>
</evidence>
<name>A0A3E5B411_9BACE</name>
<dbReference type="AlphaFoldDB" id="A0A3E5B411"/>
<dbReference type="NCBIfam" id="TIGR04149">
    <property type="entry name" value="GG_sam_targ_CFB"/>
    <property type="match status" value="1"/>
</dbReference>
<evidence type="ECO:0000313" key="3">
    <source>
        <dbReference type="Proteomes" id="UP000260983"/>
    </source>
</evidence>